<evidence type="ECO:0000256" key="4">
    <source>
        <dbReference type="SAM" id="SignalP"/>
    </source>
</evidence>
<dbReference type="AlphaFoldDB" id="A0A194PQE2"/>
<evidence type="ECO:0000259" key="5">
    <source>
        <dbReference type="PROSITE" id="PS01031"/>
    </source>
</evidence>
<dbReference type="EMBL" id="KQ459597">
    <property type="protein sequence ID" value="KPI95183.1"/>
    <property type="molecule type" value="Genomic_DNA"/>
</dbReference>
<feature type="chain" id="PRO_5013380235" description="SHSP domain-containing protein" evidence="4">
    <location>
        <begin position="16"/>
        <end position="257"/>
    </location>
</feature>
<evidence type="ECO:0000313" key="6">
    <source>
        <dbReference type="EMBL" id="KPI95183.1"/>
    </source>
</evidence>
<dbReference type="Proteomes" id="UP000053268">
    <property type="component" value="Unassembled WGS sequence"/>
</dbReference>
<dbReference type="Pfam" id="PF00011">
    <property type="entry name" value="HSP20"/>
    <property type="match status" value="1"/>
</dbReference>
<dbReference type="SUPFAM" id="SSF49764">
    <property type="entry name" value="HSP20-like chaperones"/>
    <property type="match status" value="1"/>
</dbReference>
<dbReference type="InterPro" id="IPR008978">
    <property type="entry name" value="HSP20-like_chaperone"/>
</dbReference>
<evidence type="ECO:0000256" key="1">
    <source>
        <dbReference type="PROSITE-ProRule" id="PRU00285"/>
    </source>
</evidence>
<sequence length="257" mass="28652">MFAIVLTAMLACASAAPRLQYSHHHGYGPPSPFGPRDDFYHGGFGMEPQIGNDNDFFRDNMFDTRRFWAELSREMSMLDQLLNDLGKRFPSGVSNEGIDKTTNEYKITVALNGFEEQDIKVKAREGLLMIQAIKNIGEAGQNSYLSVKTLPDFVNVTGSWTFEDGILKIVFPLLSTTTEGETTAEITTELPEQFKPESREETPSDDNNKDADVGLVKGDVAKETELLTNEVPHKEAVEATTYAVDLKDEVEFVPVPY</sequence>
<evidence type="ECO:0000256" key="3">
    <source>
        <dbReference type="SAM" id="MobiDB-lite"/>
    </source>
</evidence>
<feature type="compositionally biased region" description="Low complexity" evidence="3">
    <location>
        <begin position="180"/>
        <end position="189"/>
    </location>
</feature>
<comment type="similarity">
    <text evidence="1 2">Belongs to the small heat shock protein (HSP20) family.</text>
</comment>
<protein>
    <recommendedName>
        <fullName evidence="5">SHSP domain-containing protein</fullName>
    </recommendedName>
</protein>
<dbReference type="Gene3D" id="2.60.40.790">
    <property type="match status" value="1"/>
</dbReference>
<keyword evidence="7" id="KW-1185">Reference proteome</keyword>
<feature type="domain" description="SHSP" evidence="5">
    <location>
        <begin position="87"/>
        <end position="189"/>
    </location>
</feature>
<gene>
    <name evidence="6" type="ORF">RR46_12187</name>
</gene>
<keyword evidence="4" id="KW-0732">Signal</keyword>
<feature type="region of interest" description="Disordered" evidence="3">
    <location>
        <begin position="180"/>
        <end position="215"/>
    </location>
</feature>
<evidence type="ECO:0000313" key="7">
    <source>
        <dbReference type="Proteomes" id="UP000053268"/>
    </source>
</evidence>
<name>A0A194PQE2_PAPXU</name>
<accession>A0A194PQE2</accession>
<feature type="compositionally biased region" description="Basic and acidic residues" evidence="3">
    <location>
        <begin position="192"/>
        <end position="212"/>
    </location>
</feature>
<feature type="signal peptide" evidence="4">
    <location>
        <begin position="1"/>
        <end position="15"/>
    </location>
</feature>
<evidence type="ECO:0000256" key="2">
    <source>
        <dbReference type="RuleBase" id="RU003616"/>
    </source>
</evidence>
<organism evidence="6 7">
    <name type="scientific">Papilio xuthus</name>
    <name type="common">Asian swallowtail butterfly</name>
    <dbReference type="NCBI Taxonomy" id="66420"/>
    <lineage>
        <taxon>Eukaryota</taxon>
        <taxon>Metazoa</taxon>
        <taxon>Ecdysozoa</taxon>
        <taxon>Arthropoda</taxon>
        <taxon>Hexapoda</taxon>
        <taxon>Insecta</taxon>
        <taxon>Pterygota</taxon>
        <taxon>Neoptera</taxon>
        <taxon>Endopterygota</taxon>
        <taxon>Lepidoptera</taxon>
        <taxon>Glossata</taxon>
        <taxon>Ditrysia</taxon>
        <taxon>Papilionoidea</taxon>
        <taxon>Papilionidae</taxon>
        <taxon>Papilioninae</taxon>
        <taxon>Papilio</taxon>
    </lineage>
</organism>
<dbReference type="PROSITE" id="PS01031">
    <property type="entry name" value="SHSP"/>
    <property type="match status" value="1"/>
</dbReference>
<reference evidence="6 7" key="1">
    <citation type="journal article" date="2015" name="Nat. Commun.">
        <title>Outbred genome sequencing and CRISPR/Cas9 gene editing in butterflies.</title>
        <authorList>
            <person name="Li X."/>
            <person name="Fan D."/>
            <person name="Zhang W."/>
            <person name="Liu G."/>
            <person name="Zhang L."/>
            <person name="Zhao L."/>
            <person name="Fang X."/>
            <person name="Chen L."/>
            <person name="Dong Y."/>
            <person name="Chen Y."/>
            <person name="Ding Y."/>
            <person name="Zhao R."/>
            <person name="Feng M."/>
            <person name="Zhu Y."/>
            <person name="Feng Y."/>
            <person name="Jiang X."/>
            <person name="Zhu D."/>
            <person name="Xiang H."/>
            <person name="Feng X."/>
            <person name="Li S."/>
            <person name="Wang J."/>
            <person name="Zhang G."/>
            <person name="Kronforst M.R."/>
            <person name="Wang W."/>
        </authorList>
    </citation>
    <scope>NUCLEOTIDE SEQUENCE [LARGE SCALE GENOMIC DNA]</scope>
    <source>
        <strain evidence="6">Ya'a_city_454_Px</strain>
        <tissue evidence="6">Whole body</tissue>
    </source>
</reference>
<dbReference type="CDD" id="cd00298">
    <property type="entry name" value="ACD_sHsps_p23-like"/>
    <property type="match status" value="1"/>
</dbReference>
<dbReference type="InterPro" id="IPR002068">
    <property type="entry name" value="A-crystallin/Hsp20_dom"/>
</dbReference>
<proteinExistence type="inferred from homology"/>